<reference evidence="1 2" key="1">
    <citation type="submission" date="2014-06" db="EMBL/GenBank/DDBJ databases">
        <authorList>
            <person name="Swart Estienne"/>
        </authorList>
    </citation>
    <scope>NUCLEOTIDE SEQUENCE [LARGE SCALE GENOMIC DNA]</scope>
    <source>
        <strain evidence="1 2">130c</strain>
    </source>
</reference>
<dbReference type="InterPro" id="IPR029033">
    <property type="entry name" value="His_PPase_superfam"/>
</dbReference>
<dbReference type="PANTHER" id="PTHR48100">
    <property type="entry name" value="BROAD-SPECIFICITY PHOSPHATASE YOR283W-RELATED"/>
    <property type="match status" value="1"/>
</dbReference>
<dbReference type="Proteomes" id="UP000039865">
    <property type="component" value="Unassembled WGS sequence"/>
</dbReference>
<dbReference type="PANTHER" id="PTHR48100:SF1">
    <property type="entry name" value="HISTIDINE PHOSPHATASE FAMILY PROTEIN-RELATED"/>
    <property type="match status" value="1"/>
</dbReference>
<organism evidence="1 2">
    <name type="scientific">Stylonychia lemnae</name>
    <name type="common">Ciliate</name>
    <dbReference type="NCBI Taxonomy" id="5949"/>
    <lineage>
        <taxon>Eukaryota</taxon>
        <taxon>Sar</taxon>
        <taxon>Alveolata</taxon>
        <taxon>Ciliophora</taxon>
        <taxon>Intramacronucleata</taxon>
        <taxon>Spirotrichea</taxon>
        <taxon>Stichotrichia</taxon>
        <taxon>Sporadotrichida</taxon>
        <taxon>Oxytrichidae</taxon>
        <taxon>Stylonychinae</taxon>
        <taxon>Stylonychia</taxon>
    </lineage>
</organism>
<dbReference type="SUPFAM" id="SSF53254">
    <property type="entry name" value="Phosphoglycerate mutase-like"/>
    <property type="match status" value="1"/>
</dbReference>
<dbReference type="OMA" id="CPLQLKH"/>
<dbReference type="GO" id="GO:0016791">
    <property type="term" value="F:phosphatase activity"/>
    <property type="evidence" value="ECO:0007669"/>
    <property type="project" value="TreeGrafter"/>
</dbReference>
<dbReference type="EMBL" id="CCKQ01014717">
    <property type="protein sequence ID" value="CDW86509.1"/>
    <property type="molecule type" value="Genomic_DNA"/>
</dbReference>
<dbReference type="InterPro" id="IPR013078">
    <property type="entry name" value="His_Pase_superF_clade-1"/>
</dbReference>
<dbReference type="OrthoDB" id="284247at2759"/>
<evidence type="ECO:0000313" key="2">
    <source>
        <dbReference type="Proteomes" id="UP000039865"/>
    </source>
</evidence>
<gene>
    <name evidence="1" type="primary">Contig12740.g13591</name>
    <name evidence="1" type="ORF">STYLEM_15604</name>
</gene>
<accession>A0A078AWH8</accession>
<dbReference type="InParanoid" id="A0A078AWH8"/>
<dbReference type="AlphaFoldDB" id="A0A078AWH8"/>
<evidence type="ECO:0000313" key="1">
    <source>
        <dbReference type="EMBL" id="CDW86509.1"/>
    </source>
</evidence>
<name>A0A078AWH8_STYLE</name>
<evidence type="ECO:0008006" key="3">
    <source>
        <dbReference type="Google" id="ProtNLM"/>
    </source>
</evidence>
<proteinExistence type="predicted"/>
<sequence>MEDLQELIERLNIKLRQDSIPDEDLKNTSFIIIRHGYSEYNYRDQVITDQHGVDSDAFRQLKVDKTLTDPGLHQIGVLQCESNQDNINRINFKVVFVSPMQRAIQTAINMFKKHPNLQNIKFIILPIAREVLETSNDVSPDIEKIVEKYSPGQSICEGLNFNFSMVYLYGIPRLWQIYTFSNLEKQKDMIKNLRKDESGEINNVDVIIERLGAHNPRYETHSDLFKRAQIIKTFMREYLISHPLDHSSQEKYGLVSHSRIMATLTASGVNEKEELLDYYWLQNCEMRAFTDF</sequence>
<dbReference type="Pfam" id="PF00300">
    <property type="entry name" value="His_Phos_1"/>
    <property type="match status" value="1"/>
</dbReference>
<keyword evidence="2" id="KW-1185">Reference proteome</keyword>
<protein>
    <recommendedName>
        <fullName evidence="3">Phosphoglycerate mutase family protein</fullName>
    </recommendedName>
</protein>
<dbReference type="GO" id="GO:0005737">
    <property type="term" value="C:cytoplasm"/>
    <property type="evidence" value="ECO:0007669"/>
    <property type="project" value="TreeGrafter"/>
</dbReference>
<dbReference type="Gene3D" id="3.40.50.1240">
    <property type="entry name" value="Phosphoglycerate mutase-like"/>
    <property type="match status" value="1"/>
</dbReference>
<dbReference type="InterPro" id="IPR050275">
    <property type="entry name" value="PGM_Phosphatase"/>
</dbReference>